<keyword evidence="2" id="KW-1185">Reference proteome</keyword>
<dbReference type="PANTHER" id="PTHR43434">
    <property type="entry name" value="PHOSPHOGLYCOLATE PHOSPHATASE"/>
    <property type="match status" value="1"/>
</dbReference>
<dbReference type="SFLD" id="SFLDS00003">
    <property type="entry name" value="Haloacid_Dehalogenase"/>
    <property type="match status" value="1"/>
</dbReference>
<reference evidence="2" key="1">
    <citation type="journal article" date="2023" name="Int. J. Syst. Evol. Microbiol.">
        <title>Claveliimonas bilis gen. nov., sp. nov., deoxycholic acid-producing bacteria isolated from human faeces, and reclassification of Sellimonas monacensis Zenner et al. 2021 as Claveliimonas monacensis comb. nov.</title>
        <authorList>
            <person name="Hisatomi A."/>
            <person name="Kastawa N.W.E.P.G."/>
            <person name="Song I."/>
            <person name="Ohkuma M."/>
            <person name="Fukiya S."/>
            <person name="Sakamoto M."/>
        </authorList>
    </citation>
    <scope>NUCLEOTIDE SEQUENCE [LARGE SCALE GENOMIC DNA]</scope>
    <source>
        <strain evidence="2">12BBH14</strain>
    </source>
</reference>
<dbReference type="PANTHER" id="PTHR43434:SF1">
    <property type="entry name" value="PHOSPHOGLYCOLATE PHOSPHATASE"/>
    <property type="match status" value="1"/>
</dbReference>
<dbReference type="Proteomes" id="UP001305815">
    <property type="component" value="Chromosome"/>
</dbReference>
<accession>A0ABM8I2G3</accession>
<dbReference type="InterPro" id="IPR050155">
    <property type="entry name" value="HAD-like_hydrolase_sf"/>
</dbReference>
<dbReference type="InterPro" id="IPR006439">
    <property type="entry name" value="HAD-SF_hydro_IA"/>
</dbReference>
<evidence type="ECO:0000313" key="1">
    <source>
        <dbReference type="EMBL" id="BDZ76996.1"/>
    </source>
</evidence>
<dbReference type="NCBIfam" id="TIGR01549">
    <property type="entry name" value="HAD-SF-IA-v1"/>
    <property type="match status" value="1"/>
</dbReference>
<evidence type="ECO:0000313" key="2">
    <source>
        <dbReference type="Proteomes" id="UP001305815"/>
    </source>
</evidence>
<dbReference type="InterPro" id="IPR041492">
    <property type="entry name" value="HAD_2"/>
</dbReference>
<protein>
    <submittedName>
        <fullName evidence="1">Haloacid dehalogenase</fullName>
    </submittedName>
</protein>
<organism evidence="1 2">
    <name type="scientific">Claveliimonas bilis</name>
    <dbReference type="NCBI Taxonomy" id="3028070"/>
    <lineage>
        <taxon>Bacteria</taxon>
        <taxon>Bacillati</taxon>
        <taxon>Bacillota</taxon>
        <taxon>Clostridia</taxon>
        <taxon>Lachnospirales</taxon>
        <taxon>Lachnospiraceae</taxon>
        <taxon>Claveliimonas</taxon>
    </lineage>
</organism>
<sequence length="209" mass="23897">MNFDYLIFDVDGTLWDTTEIVARSWNYTLEKLRFERQPLTASDLKQEFGKPMDIIAADLFPQLPAAKGEALLAKCCRREHRFLENAKESFLYPDVEYVFSRLSSNHKLFIVSNCQSGYIELFLKKNNLRNYITDIECYGNTKKSKGENIRLLLNRHPSGTACYIGDTAGDYCASKEAGVPFIFASYGFGDVPEAQIRISHFSDLLTLFQ</sequence>
<proteinExistence type="predicted"/>
<gene>
    <name evidence="1" type="ORF">Lac1_11790</name>
</gene>
<dbReference type="RefSeq" id="WP_230106621.1">
    <property type="nucleotide sequence ID" value="NZ_AP024845.1"/>
</dbReference>
<dbReference type="SFLD" id="SFLDG01129">
    <property type="entry name" value="C1.5:_HAD__Beta-PGM__Phosphata"/>
    <property type="match status" value="1"/>
</dbReference>
<name>A0ABM8I2G3_9FIRM</name>
<dbReference type="Pfam" id="PF13419">
    <property type="entry name" value="HAD_2"/>
    <property type="match status" value="1"/>
</dbReference>
<dbReference type="EMBL" id="AP027742">
    <property type="protein sequence ID" value="BDZ76996.1"/>
    <property type="molecule type" value="Genomic_DNA"/>
</dbReference>